<protein>
    <recommendedName>
        <fullName evidence="3">Retinal cone arrestin-3</fullName>
    </recommendedName>
</protein>
<dbReference type="PROSITE" id="PS00295">
    <property type="entry name" value="ARRESTINS"/>
    <property type="match status" value="1"/>
</dbReference>
<proteinExistence type="inferred from homology"/>
<accession>A0AAD4YFG7</accession>
<gene>
    <name evidence="5" type="ORF">MG293_005603</name>
</gene>
<dbReference type="AlphaFoldDB" id="A0AAD4YFG7"/>
<keyword evidence="6" id="KW-1185">Reference proteome</keyword>
<dbReference type="GO" id="GO:0007165">
    <property type="term" value="P:signal transduction"/>
    <property type="evidence" value="ECO:0007669"/>
    <property type="project" value="InterPro"/>
</dbReference>
<evidence type="ECO:0000313" key="6">
    <source>
        <dbReference type="Proteomes" id="UP001214576"/>
    </source>
</evidence>
<dbReference type="InterPro" id="IPR017864">
    <property type="entry name" value="Arrestin_CS"/>
</dbReference>
<dbReference type="Proteomes" id="UP001214576">
    <property type="component" value="Unassembled WGS sequence"/>
</dbReference>
<dbReference type="EMBL" id="JAKZEL010000003">
    <property type="protein sequence ID" value="KAI4545337.1"/>
    <property type="molecule type" value="Genomic_DNA"/>
</dbReference>
<organism evidence="5 6">
    <name type="scientific">Ovis ammon polii</name>
    <dbReference type="NCBI Taxonomy" id="230172"/>
    <lineage>
        <taxon>Eukaryota</taxon>
        <taxon>Metazoa</taxon>
        <taxon>Chordata</taxon>
        <taxon>Craniata</taxon>
        <taxon>Vertebrata</taxon>
        <taxon>Euteleostomi</taxon>
        <taxon>Mammalia</taxon>
        <taxon>Eutheria</taxon>
        <taxon>Laurasiatheria</taxon>
        <taxon>Artiodactyla</taxon>
        <taxon>Ruminantia</taxon>
        <taxon>Pecora</taxon>
        <taxon>Bovidae</taxon>
        <taxon>Caprinae</taxon>
        <taxon>Ovis</taxon>
    </lineage>
</organism>
<sequence>MANMSRVFKKTCSNGKLSIYLGKRDFVDHVDMVEPIDGVVLVDPDYLKGRKMFVMLTCAFRYGHDDLDVIGLTFRKDLYIQVQQVVPAEPSSPRGPLTVLQERLLHKLGDNAYPFTLQMVVNLPCSVTLQPGPDDTGKVNYHGKPISVNVSINNSTNKVIKKIKISVDQITDVVLYSLDKYTNTVFVQEFTETIAANSTFSKSFAVTPLLADNCQKQGLALDGKLKQGDTNLASSTM</sequence>
<dbReference type="PANTHER" id="PTHR11792">
    <property type="entry name" value="ARRESTIN"/>
    <property type="match status" value="1"/>
</dbReference>
<dbReference type="Pfam" id="PF00339">
    <property type="entry name" value="Arrestin_N"/>
    <property type="match status" value="1"/>
</dbReference>
<dbReference type="Gene3D" id="2.60.40.840">
    <property type="match status" value="1"/>
</dbReference>
<comment type="caution">
    <text evidence="5">The sequence shown here is derived from an EMBL/GenBank/DDBJ whole genome shotgun (WGS) entry which is preliminary data.</text>
</comment>
<dbReference type="GO" id="GO:0007601">
    <property type="term" value="P:visual perception"/>
    <property type="evidence" value="ECO:0007669"/>
    <property type="project" value="TreeGrafter"/>
</dbReference>
<dbReference type="PRINTS" id="PR00309">
    <property type="entry name" value="ARRESTIN"/>
</dbReference>
<dbReference type="SUPFAM" id="SSF81296">
    <property type="entry name" value="E set domains"/>
    <property type="match status" value="2"/>
</dbReference>
<dbReference type="InterPro" id="IPR000698">
    <property type="entry name" value="Arrestin"/>
</dbReference>
<dbReference type="PANTHER" id="PTHR11792:SF19">
    <property type="entry name" value="ARRESTIN-C"/>
    <property type="match status" value="1"/>
</dbReference>
<name>A0AAD4YFG7_OVIAM</name>
<dbReference type="GO" id="GO:0001664">
    <property type="term" value="F:G protein-coupled receptor binding"/>
    <property type="evidence" value="ECO:0007669"/>
    <property type="project" value="TreeGrafter"/>
</dbReference>
<evidence type="ECO:0000256" key="2">
    <source>
        <dbReference type="ARBA" id="ARBA00005298"/>
    </source>
</evidence>
<comment type="similarity">
    <text evidence="2">Belongs to the arrestin family.</text>
</comment>
<evidence type="ECO:0000313" key="5">
    <source>
        <dbReference type="EMBL" id="KAI4545337.1"/>
    </source>
</evidence>
<feature type="domain" description="Arrestin-like N-terminal" evidence="4">
    <location>
        <begin position="18"/>
        <end position="144"/>
    </location>
</feature>
<dbReference type="InterPro" id="IPR014756">
    <property type="entry name" value="Ig_E-set"/>
</dbReference>
<dbReference type="FunFam" id="2.60.40.840:FF:000002">
    <property type="entry name" value="Arrestin 3"/>
    <property type="match status" value="1"/>
</dbReference>
<comment type="subcellular location">
    <subcellularLocation>
        <location evidence="1">Cell projection</location>
        <location evidence="1">Cilium</location>
        <location evidence="1">Photoreceptor outer segment</location>
    </subcellularLocation>
</comment>
<evidence type="ECO:0000259" key="4">
    <source>
        <dbReference type="Pfam" id="PF00339"/>
    </source>
</evidence>
<evidence type="ECO:0000256" key="1">
    <source>
        <dbReference type="ARBA" id="ARBA00004504"/>
    </source>
</evidence>
<dbReference type="InterPro" id="IPR011021">
    <property type="entry name" value="Arrestin-like_N"/>
</dbReference>
<dbReference type="InterPro" id="IPR014753">
    <property type="entry name" value="Arrestin_N"/>
</dbReference>
<reference evidence="5" key="1">
    <citation type="submission" date="2022-03" db="EMBL/GenBank/DDBJ databases">
        <title>Genomic analyses of argali, domestic sheep and their hybrids provide insights into chromosomal evolution, heterosis and genetic basis of agronomic traits.</title>
        <authorList>
            <person name="Li M."/>
        </authorList>
    </citation>
    <scope>NUCLEOTIDE SEQUENCE</scope>
    <source>
        <strain evidence="5">CAU-MHL-2022a</strain>
        <tissue evidence="5">Skin</tissue>
    </source>
</reference>
<evidence type="ECO:0000256" key="3">
    <source>
        <dbReference type="ARBA" id="ARBA00033294"/>
    </source>
</evidence>
<dbReference type="GO" id="GO:0002031">
    <property type="term" value="P:G protein-coupled receptor internalization"/>
    <property type="evidence" value="ECO:0007669"/>
    <property type="project" value="TreeGrafter"/>
</dbReference>
<dbReference type="GO" id="GO:0001750">
    <property type="term" value="C:photoreceptor outer segment"/>
    <property type="evidence" value="ECO:0007669"/>
    <property type="project" value="UniProtKB-SubCell"/>
</dbReference>